<evidence type="ECO:0000256" key="1">
    <source>
        <dbReference type="ARBA" id="ARBA00004651"/>
    </source>
</evidence>
<dbReference type="GO" id="GO:0005886">
    <property type="term" value="C:plasma membrane"/>
    <property type="evidence" value="ECO:0007669"/>
    <property type="project" value="UniProtKB-SubCell"/>
</dbReference>
<dbReference type="SUPFAM" id="SSF53850">
    <property type="entry name" value="Periplasmic binding protein-like II"/>
    <property type="match status" value="1"/>
</dbReference>
<keyword evidence="5" id="KW-0472">Membrane</keyword>
<evidence type="ECO:0000313" key="9">
    <source>
        <dbReference type="Proteomes" id="UP000502823"/>
    </source>
</evidence>
<dbReference type="Gene3D" id="3.40.190.10">
    <property type="entry name" value="Periplasmic binding protein-like II"/>
    <property type="match status" value="1"/>
</dbReference>
<evidence type="ECO:0000256" key="2">
    <source>
        <dbReference type="ARBA" id="ARBA00022475"/>
    </source>
</evidence>
<evidence type="ECO:0000313" key="8">
    <source>
        <dbReference type="EMBL" id="GFG33688.1"/>
    </source>
</evidence>
<dbReference type="FunCoup" id="A0A6L2PSU0">
    <property type="interactions" value="18"/>
</dbReference>
<keyword evidence="3" id="KW-0812">Transmembrane</keyword>
<evidence type="ECO:0000256" key="6">
    <source>
        <dbReference type="ARBA" id="ARBA00023170"/>
    </source>
</evidence>
<comment type="subcellular location">
    <subcellularLocation>
        <location evidence="1">Cell membrane</location>
        <topology evidence="1">Multi-pass membrane protein</topology>
    </subcellularLocation>
</comment>
<organism evidence="8 9">
    <name type="scientific">Coptotermes formosanus</name>
    <name type="common">Formosan subterranean termite</name>
    <dbReference type="NCBI Taxonomy" id="36987"/>
    <lineage>
        <taxon>Eukaryota</taxon>
        <taxon>Metazoa</taxon>
        <taxon>Ecdysozoa</taxon>
        <taxon>Arthropoda</taxon>
        <taxon>Hexapoda</taxon>
        <taxon>Insecta</taxon>
        <taxon>Pterygota</taxon>
        <taxon>Neoptera</taxon>
        <taxon>Polyneoptera</taxon>
        <taxon>Dictyoptera</taxon>
        <taxon>Blattodea</taxon>
        <taxon>Blattoidea</taxon>
        <taxon>Termitoidae</taxon>
        <taxon>Rhinotermitidae</taxon>
        <taxon>Coptotermes</taxon>
    </lineage>
</organism>
<dbReference type="InterPro" id="IPR052192">
    <property type="entry name" value="Insect_Ionotropic_Sensory_Rcpt"/>
</dbReference>
<name>A0A6L2PSU0_COPFO</name>
<keyword evidence="9" id="KW-1185">Reference proteome</keyword>
<dbReference type="Gene3D" id="1.10.287.70">
    <property type="match status" value="1"/>
</dbReference>
<keyword evidence="2" id="KW-1003">Cell membrane</keyword>
<protein>
    <recommendedName>
        <fullName evidence="10">Ionotropic glutamate receptor L-glutamate and glycine-binding domain-containing protein</fullName>
    </recommendedName>
</protein>
<proteinExistence type="predicted"/>
<dbReference type="OrthoDB" id="8182981at2759"/>
<dbReference type="EMBL" id="BLKM01000450">
    <property type="protein sequence ID" value="GFG33688.1"/>
    <property type="molecule type" value="Genomic_DNA"/>
</dbReference>
<keyword evidence="7" id="KW-0325">Glycoprotein</keyword>
<evidence type="ECO:0000256" key="4">
    <source>
        <dbReference type="ARBA" id="ARBA00022989"/>
    </source>
</evidence>
<evidence type="ECO:0000256" key="5">
    <source>
        <dbReference type="ARBA" id="ARBA00023136"/>
    </source>
</evidence>
<reference evidence="9" key="1">
    <citation type="submission" date="2020-01" db="EMBL/GenBank/DDBJ databases">
        <title>Draft genome sequence of the Termite Coptotermes fromosanus.</title>
        <authorList>
            <person name="Itakura S."/>
            <person name="Yosikawa Y."/>
            <person name="Umezawa K."/>
        </authorList>
    </citation>
    <scope>NUCLEOTIDE SEQUENCE [LARGE SCALE GENOMIC DNA]</scope>
</reference>
<evidence type="ECO:0008006" key="10">
    <source>
        <dbReference type="Google" id="ProtNLM"/>
    </source>
</evidence>
<keyword evidence="6" id="KW-0675">Receptor</keyword>
<dbReference type="AlphaFoldDB" id="A0A6L2PSU0"/>
<accession>A0A6L2PSU0</accession>
<gene>
    <name evidence="8" type="ORF">Cfor_02433</name>
</gene>
<evidence type="ECO:0000256" key="3">
    <source>
        <dbReference type="ARBA" id="ARBA00022692"/>
    </source>
</evidence>
<dbReference type="PANTHER" id="PTHR42643:SF40">
    <property type="entry name" value="IONOTROPIC RECEPTOR 41A-RELATED"/>
    <property type="match status" value="1"/>
</dbReference>
<evidence type="ECO:0000256" key="7">
    <source>
        <dbReference type="ARBA" id="ARBA00023180"/>
    </source>
</evidence>
<sequence length="651" mass="73975">MELEEVGREAWTGLISLRIGKGGPSAMLVLSLALAFAASNAFPYDDALGRMIRQIALRYFTHAKCLGIMTEDGSSIVDHMQMLDVTTFHVQLPHYAFESKRLTAGRHGTTDLCETDFEEYPWDAFFLPSMDAGCLAFVVQTRNLKLLVQTFARLAHSPRSTHRANRMYLFLPSVDFPENIFEADIEDLFRMRQIDFMPDLVIAKLTKEDNMTYDVVGADETDGEDNVKVELITHRFVGPDPTERVSLDIWTPNGGFQRHANLYPDKVTDLMGKEVTLAAIFYPPYSAVYPDADPPVYDGLEFRIMHEWAKASNVTWRVLYRPSDWWGEIWSNGSGWGLSGHVSMDQADVAFGAIYLWENEHRYTDYSSVYFQASLTIVHPKPKLLPGWTVATSPFSGNMWTAVAVSVFVVTLALRVTSHSSMKLLGSGRGKAVRNMYSSWVECAFRTIGLLVLQVPPDERDFSTPRHVPMRHLVTYEAPIETPRDMADRNSKWGAMDECFIFFLKESVDPTMRSLVKNFVLGTEEYFTKRTKTGELGFAIEKLQNGHFALPSYINEDTMQYLRVMKDDYVTAHCVFMLRKGSPFMASINSVIRKLRDRGVILSWEDMSVRKYMSTRDQLAVTGSRYDVDSGPTQLLLRHIQVCTESFFTVA</sequence>
<comment type="caution">
    <text evidence="8">The sequence shown here is derived from an EMBL/GenBank/DDBJ whole genome shotgun (WGS) entry which is preliminary data.</text>
</comment>
<keyword evidence="4" id="KW-1133">Transmembrane helix</keyword>
<dbReference type="PANTHER" id="PTHR42643">
    <property type="entry name" value="IONOTROPIC RECEPTOR 20A-RELATED"/>
    <property type="match status" value="1"/>
</dbReference>
<dbReference type="InParanoid" id="A0A6L2PSU0"/>
<dbReference type="Proteomes" id="UP000502823">
    <property type="component" value="Unassembled WGS sequence"/>
</dbReference>